<evidence type="ECO:0000313" key="1">
    <source>
        <dbReference type="EMBL" id="MBP0617064.1"/>
    </source>
</evidence>
<dbReference type="InterPro" id="IPR029033">
    <property type="entry name" value="His_PPase_superfam"/>
</dbReference>
<dbReference type="InterPro" id="IPR001345">
    <property type="entry name" value="PG/BPGM_mutase_AS"/>
</dbReference>
<dbReference type="InterPro" id="IPR013078">
    <property type="entry name" value="His_Pase_superF_clade-1"/>
</dbReference>
<keyword evidence="2" id="KW-1185">Reference proteome</keyword>
<dbReference type="Pfam" id="PF00300">
    <property type="entry name" value="His_Phos_1"/>
    <property type="match status" value="1"/>
</dbReference>
<dbReference type="Gene3D" id="3.40.50.1240">
    <property type="entry name" value="Phosphoglycerate mutase-like"/>
    <property type="match status" value="1"/>
</dbReference>
<dbReference type="Proteomes" id="UP000678276">
    <property type="component" value="Unassembled WGS sequence"/>
</dbReference>
<dbReference type="SUPFAM" id="SSF53254">
    <property type="entry name" value="Phosphoglycerate mutase-like"/>
    <property type="match status" value="1"/>
</dbReference>
<organism evidence="1 2">
    <name type="scientific">Jiella mangrovi</name>
    <dbReference type="NCBI Taxonomy" id="2821407"/>
    <lineage>
        <taxon>Bacteria</taxon>
        <taxon>Pseudomonadati</taxon>
        <taxon>Pseudomonadota</taxon>
        <taxon>Alphaproteobacteria</taxon>
        <taxon>Hyphomicrobiales</taxon>
        <taxon>Aurantimonadaceae</taxon>
        <taxon>Jiella</taxon>
    </lineage>
</organism>
<proteinExistence type="predicted"/>
<dbReference type="SMART" id="SM00855">
    <property type="entry name" value="PGAM"/>
    <property type="match status" value="1"/>
</dbReference>
<dbReference type="PROSITE" id="PS00175">
    <property type="entry name" value="PG_MUTASE"/>
    <property type="match status" value="1"/>
</dbReference>
<gene>
    <name evidence="1" type="ORF">J6595_15870</name>
</gene>
<dbReference type="PIRSF" id="PIRSF000709">
    <property type="entry name" value="6PFK_2-Ptase"/>
    <property type="match status" value="1"/>
</dbReference>
<accession>A0ABS4BJW9</accession>
<reference evidence="1 2" key="1">
    <citation type="submission" date="2021-04" db="EMBL/GenBank/DDBJ databases">
        <title>Whole genome sequence of Jiella sp. KSK16Y-1.</title>
        <authorList>
            <person name="Tuo L."/>
        </authorList>
    </citation>
    <scope>NUCLEOTIDE SEQUENCE [LARGE SCALE GENOMIC DNA]</scope>
    <source>
        <strain evidence="1 2">KSK16Y-1</strain>
    </source>
</reference>
<dbReference type="PANTHER" id="PTHR48100">
    <property type="entry name" value="BROAD-SPECIFICITY PHOSPHATASE YOR283W-RELATED"/>
    <property type="match status" value="1"/>
</dbReference>
<comment type="caution">
    <text evidence="1">The sequence shown here is derived from an EMBL/GenBank/DDBJ whole genome shotgun (WGS) entry which is preliminary data.</text>
</comment>
<dbReference type="RefSeq" id="WP_209595559.1">
    <property type="nucleotide sequence ID" value="NZ_JAGJCF010000013.1"/>
</dbReference>
<dbReference type="InterPro" id="IPR050275">
    <property type="entry name" value="PGM_Phosphatase"/>
</dbReference>
<protein>
    <submittedName>
        <fullName evidence="1">Histidine phosphatase family protein</fullName>
    </submittedName>
</protein>
<evidence type="ECO:0000313" key="2">
    <source>
        <dbReference type="Proteomes" id="UP000678276"/>
    </source>
</evidence>
<sequence>MNDASLGALPELFISRHGQTDWNAEGRLQGQVEVPLNALGRAQARRNGRYLRNVLGERKAEFQFLASPLGRASHTMRIIRGEMGLDPDAFLTDPRLVELDFGDWQGSTMDEVAGFDPEGIRGRKKDKWGFVPPGAKAESYAMLAERVWPVFEALDRPTILVAHGGVIRSFMSLYGKVPGQEASRMEVPHDRMVHVNNASLDWV</sequence>
<dbReference type="EMBL" id="JAGJCF010000013">
    <property type="protein sequence ID" value="MBP0617064.1"/>
    <property type="molecule type" value="Genomic_DNA"/>
</dbReference>
<name>A0ABS4BJW9_9HYPH</name>
<dbReference type="CDD" id="cd07067">
    <property type="entry name" value="HP_PGM_like"/>
    <property type="match status" value="1"/>
</dbReference>
<dbReference type="PANTHER" id="PTHR48100:SF59">
    <property type="entry name" value="ADENOSYLCOBALAMIN_ALPHA-RIBAZOLE PHOSPHATASE"/>
    <property type="match status" value="1"/>
</dbReference>